<evidence type="ECO:0000313" key="1">
    <source>
        <dbReference type="EMBL" id="EAL65659.1"/>
    </source>
</evidence>
<comment type="caution">
    <text evidence="1">The sequence shown here is derived from an EMBL/GenBank/DDBJ whole genome shotgun (WGS) entry which is preliminary data.</text>
</comment>
<accession>Q54QW7</accession>
<dbReference type="EMBL" id="AAFI02000055">
    <property type="protein sequence ID" value="EAL65659.1"/>
    <property type="molecule type" value="Genomic_DNA"/>
</dbReference>
<dbReference type="HOGENOM" id="CLU_3280645_0_0_1"/>
<dbReference type="InParanoid" id="Q54QW7"/>
<dbReference type="Proteomes" id="UP000002195">
    <property type="component" value="Unassembled WGS sequence"/>
</dbReference>
<dbReference type="VEuPathDB" id="AmoebaDB:DDB_G0283563"/>
<dbReference type="PaxDb" id="44689-DDB0185568"/>
<dbReference type="KEGG" id="ddi:DDB_G0283563"/>
<dbReference type="RefSeq" id="XP_639017.1">
    <property type="nucleotide sequence ID" value="XM_633925.1"/>
</dbReference>
<dbReference type="AlphaFoldDB" id="Q54QW7"/>
<sequence length="41" mass="4635">MEPTDLSFCCDLSGKIDVLSLLLNENSEITFKYAQSLVRKL</sequence>
<protein>
    <submittedName>
        <fullName evidence="1">Uncharacterized protein</fullName>
    </submittedName>
</protein>
<name>Q54QW7_DICDI</name>
<dbReference type="GeneID" id="8624147"/>
<keyword evidence="2" id="KW-1185">Reference proteome</keyword>
<reference evidence="1 2" key="1">
    <citation type="journal article" date="2005" name="Nature">
        <title>The genome of the social amoeba Dictyostelium discoideum.</title>
        <authorList>
            <consortium name="The Dictyostelium discoideum Sequencing Consortium"/>
            <person name="Eichinger L."/>
            <person name="Pachebat J.A."/>
            <person name="Glockner G."/>
            <person name="Rajandream M.A."/>
            <person name="Sucgang R."/>
            <person name="Berriman M."/>
            <person name="Song J."/>
            <person name="Olsen R."/>
            <person name="Szafranski K."/>
            <person name="Xu Q."/>
            <person name="Tunggal B."/>
            <person name="Kummerfeld S."/>
            <person name="Madera M."/>
            <person name="Konfortov B.A."/>
            <person name="Rivero F."/>
            <person name="Bankier A.T."/>
            <person name="Lehmann R."/>
            <person name="Hamlin N."/>
            <person name="Davies R."/>
            <person name="Gaudet P."/>
            <person name="Fey P."/>
            <person name="Pilcher K."/>
            <person name="Chen G."/>
            <person name="Saunders D."/>
            <person name="Sodergren E."/>
            <person name="Davis P."/>
            <person name="Kerhornou A."/>
            <person name="Nie X."/>
            <person name="Hall N."/>
            <person name="Anjard C."/>
            <person name="Hemphill L."/>
            <person name="Bason N."/>
            <person name="Farbrother P."/>
            <person name="Desany B."/>
            <person name="Just E."/>
            <person name="Morio T."/>
            <person name="Rost R."/>
            <person name="Churcher C."/>
            <person name="Cooper J."/>
            <person name="Haydock S."/>
            <person name="van Driessche N."/>
            <person name="Cronin A."/>
            <person name="Goodhead I."/>
            <person name="Muzny D."/>
            <person name="Mourier T."/>
            <person name="Pain A."/>
            <person name="Lu M."/>
            <person name="Harper D."/>
            <person name="Lindsay R."/>
            <person name="Hauser H."/>
            <person name="James K."/>
            <person name="Quiles M."/>
            <person name="Madan Babu M."/>
            <person name="Saito T."/>
            <person name="Buchrieser C."/>
            <person name="Wardroper A."/>
            <person name="Felder M."/>
            <person name="Thangavelu M."/>
            <person name="Johnson D."/>
            <person name="Knights A."/>
            <person name="Loulseged H."/>
            <person name="Mungall K."/>
            <person name="Oliver K."/>
            <person name="Price C."/>
            <person name="Quail M.A."/>
            <person name="Urushihara H."/>
            <person name="Hernandez J."/>
            <person name="Rabbinowitsch E."/>
            <person name="Steffen D."/>
            <person name="Sanders M."/>
            <person name="Ma J."/>
            <person name="Kohara Y."/>
            <person name="Sharp S."/>
            <person name="Simmonds M."/>
            <person name="Spiegler S."/>
            <person name="Tivey A."/>
            <person name="Sugano S."/>
            <person name="White B."/>
            <person name="Walker D."/>
            <person name="Woodward J."/>
            <person name="Winckler T."/>
            <person name="Tanaka Y."/>
            <person name="Shaulsky G."/>
            <person name="Schleicher M."/>
            <person name="Weinstock G."/>
            <person name="Rosenthal A."/>
            <person name="Cox E.C."/>
            <person name="Chisholm R.L."/>
            <person name="Gibbs R."/>
            <person name="Loomis W.F."/>
            <person name="Platzer M."/>
            <person name="Kay R.R."/>
            <person name="Williams J."/>
            <person name="Dear P.H."/>
            <person name="Noegel A.A."/>
            <person name="Barrell B."/>
            <person name="Kuspa A."/>
        </authorList>
    </citation>
    <scope>NUCLEOTIDE SEQUENCE [LARGE SCALE GENOMIC DNA]</scope>
    <source>
        <strain evidence="1 2">AX4</strain>
    </source>
</reference>
<evidence type="ECO:0000313" key="2">
    <source>
        <dbReference type="Proteomes" id="UP000002195"/>
    </source>
</evidence>
<organism evidence="1 2">
    <name type="scientific">Dictyostelium discoideum</name>
    <name type="common">Social amoeba</name>
    <dbReference type="NCBI Taxonomy" id="44689"/>
    <lineage>
        <taxon>Eukaryota</taxon>
        <taxon>Amoebozoa</taxon>
        <taxon>Evosea</taxon>
        <taxon>Eumycetozoa</taxon>
        <taxon>Dictyostelia</taxon>
        <taxon>Dictyosteliales</taxon>
        <taxon>Dictyosteliaceae</taxon>
        <taxon>Dictyostelium</taxon>
    </lineage>
</organism>
<proteinExistence type="predicted"/>
<gene>
    <name evidence="1" type="ORF">DDB_G0283563</name>
</gene>